<feature type="coiled-coil region" evidence="1">
    <location>
        <begin position="251"/>
        <end position="302"/>
    </location>
</feature>
<accession>A0ABT7CXS2</accession>
<feature type="coiled-coil region" evidence="1">
    <location>
        <begin position="584"/>
        <end position="622"/>
    </location>
</feature>
<name>A0ABT7CXS2_9BACT</name>
<protein>
    <submittedName>
        <fullName evidence="4">PAS domain S-box protein</fullName>
    </submittedName>
</protein>
<dbReference type="Pfam" id="PF13185">
    <property type="entry name" value="GAF_2"/>
    <property type="match status" value="1"/>
</dbReference>
<dbReference type="PANTHER" id="PTHR24422">
    <property type="entry name" value="CHEMOTAXIS PROTEIN METHYLTRANSFERASE"/>
    <property type="match status" value="1"/>
</dbReference>
<dbReference type="Pfam" id="PF08447">
    <property type="entry name" value="PAS_3"/>
    <property type="match status" value="2"/>
</dbReference>
<dbReference type="InterPro" id="IPR035965">
    <property type="entry name" value="PAS-like_dom_sf"/>
</dbReference>
<dbReference type="Pfam" id="PF08448">
    <property type="entry name" value="PAS_4"/>
    <property type="match status" value="1"/>
</dbReference>
<dbReference type="SMART" id="SM00065">
    <property type="entry name" value="GAF"/>
    <property type="match status" value="1"/>
</dbReference>
<feature type="domain" description="PAS" evidence="2">
    <location>
        <begin position="320"/>
        <end position="371"/>
    </location>
</feature>
<organism evidence="4 5">
    <name type="scientific">Xanthocytophaga flava</name>
    <dbReference type="NCBI Taxonomy" id="3048013"/>
    <lineage>
        <taxon>Bacteria</taxon>
        <taxon>Pseudomonadati</taxon>
        <taxon>Bacteroidota</taxon>
        <taxon>Cytophagia</taxon>
        <taxon>Cytophagales</taxon>
        <taxon>Rhodocytophagaceae</taxon>
        <taxon>Xanthocytophaga</taxon>
    </lineage>
</organism>
<evidence type="ECO:0000259" key="2">
    <source>
        <dbReference type="PROSITE" id="PS50112"/>
    </source>
</evidence>
<feature type="domain" description="PAC" evidence="3">
    <location>
        <begin position="698"/>
        <end position="750"/>
    </location>
</feature>
<dbReference type="PROSITE" id="PS50112">
    <property type="entry name" value="PAS"/>
    <property type="match status" value="2"/>
</dbReference>
<sequence length="863" mass="98498">MLLPFALIDSKKLKGLQKSNTEYLQLCEQNQQASTFIRQIEEGNLQADFALIDDSNSTQKQNPLIIALASMRQRMKEIARKEHERTWTTEGLARFVEILREKNTYGEQLYDAILANLIKYMGANQGGLFVVHAQNDDPSTEDTLEMVACYAYDRKKYIRKQILAGEGLTGQCYLEGETIYLTDIPDTYVHITSGLGKSAPHCLVLVPLKLNDQVLGVVELASFNSFEPYHIAFVEKLGESIASTIANAHVYQRTQELLAQSQKQTENLQLQEEVLRQNMEEMAATQEEMQRKLQENARLKGELDARMHVLNQAALLSESDLYGNITFVNDRFCEVSGWSREEALGKPHNVVRHPENPKSLYKDMWTTIKSGRIFRGTFKNRAKNGTTYWVDATIAPVLDAEGNPIKYIGIRYDITEQFEKSEALGALLKESQLQQEQLKAQEDVLRESMDALSVVQEEVRIREAEAQNLLLAFRTVSDTFACIEFDMHGNILQANANFLQTVGYEENEIKGQQHRLFVDPVYAQSTDYIRFWQNLQQGNAFTGEVVRLKKDKTAVWMQVSYAPVRDNAGKYYKVVKLAIDITHQKQLEIAAQQQMEELKAQEEELRQNMEELIASQEEIEKQSIELRGLSAAVNSTLATIEFDPTGKILTANSNFLNLMGYKLEQIVGRSHAIFVDPSHVISAEYRIFWEELSNGHPQVGEARRFTKNGEEKWLSARYTPVFGQQQEVIKVIKFAQDVTQSKLQALDSSNQLTAINKVYAIVEFDIEGNVLHANRKFLDLMGYDFEGISGKHHSLFVSKKDAESAKYKHFWQQLRKGEFVEGIFERLNSKGQKVHIRGSYNPIVDMHGKVYKIIKHAQKLDSE</sequence>
<dbReference type="Gene3D" id="3.30.450.20">
    <property type="entry name" value="PAS domain"/>
    <property type="match status" value="4"/>
</dbReference>
<dbReference type="EMBL" id="JASJOT010000050">
    <property type="protein sequence ID" value="MDJ1498571.1"/>
    <property type="molecule type" value="Genomic_DNA"/>
</dbReference>
<evidence type="ECO:0000313" key="4">
    <source>
        <dbReference type="EMBL" id="MDJ1498571.1"/>
    </source>
</evidence>
<proteinExistence type="predicted"/>
<keyword evidence="1" id="KW-0175">Coiled coil</keyword>
<dbReference type="InterPro" id="IPR001610">
    <property type="entry name" value="PAC"/>
</dbReference>
<dbReference type="InterPro" id="IPR000014">
    <property type="entry name" value="PAS"/>
</dbReference>
<dbReference type="RefSeq" id="WP_314005076.1">
    <property type="nucleotide sequence ID" value="NZ_JASJOT010000050.1"/>
</dbReference>
<evidence type="ECO:0000259" key="3">
    <source>
        <dbReference type="PROSITE" id="PS50113"/>
    </source>
</evidence>
<dbReference type="PANTHER" id="PTHR24422:SF10">
    <property type="entry name" value="CHEMOTAXIS PROTEIN METHYLTRANSFERASE 2"/>
    <property type="match status" value="1"/>
</dbReference>
<feature type="domain" description="PAC" evidence="3">
    <location>
        <begin position="541"/>
        <end position="593"/>
    </location>
</feature>
<dbReference type="InterPro" id="IPR013656">
    <property type="entry name" value="PAS_4"/>
</dbReference>
<reference evidence="4 5" key="1">
    <citation type="submission" date="2023-05" db="EMBL/GenBank/DDBJ databases">
        <authorList>
            <person name="Zhang X."/>
        </authorList>
    </citation>
    <scope>NUCLEOTIDE SEQUENCE [LARGE SCALE GENOMIC DNA]</scope>
    <source>
        <strain evidence="4 5">DM2B3-1</strain>
    </source>
</reference>
<dbReference type="InterPro" id="IPR050903">
    <property type="entry name" value="Bact_Chemotaxis_MeTrfase"/>
</dbReference>
<dbReference type="Proteomes" id="UP001228581">
    <property type="component" value="Unassembled WGS sequence"/>
</dbReference>
<dbReference type="SUPFAM" id="SSF55785">
    <property type="entry name" value="PYP-like sensor domain (PAS domain)"/>
    <property type="match status" value="4"/>
</dbReference>
<evidence type="ECO:0000313" key="5">
    <source>
        <dbReference type="Proteomes" id="UP001228581"/>
    </source>
</evidence>
<dbReference type="CDD" id="cd00130">
    <property type="entry name" value="PAS"/>
    <property type="match status" value="4"/>
</dbReference>
<evidence type="ECO:0000256" key="1">
    <source>
        <dbReference type="SAM" id="Coils"/>
    </source>
</evidence>
<feature type="domain" description="PAS" evidence="2">
    <location>
        <begin position="643"/>
        <end position="670"/>
    </location>
</feature>
<dbReference type="InterPro" id="IPR029016">
    <property type="entry name" value="GAF-like_dom_sf"/>
</dbReference>
<feature type="domain" description="PAC" evidence="3">
    <location>
        <begin position="372"/>
        <end position="426"/>
    </location>
</feature>
<dbReference type="InterPro" id="IPR000700">
    <property type="entry name" value="PAS-assoc_C"/>
</dbReference>
<dbReference type="InterPro" id="IPR013655">
    <property type="entry name" value="PAS_fold_3"/>
</dbReference>
<dbReference type="Gene3D" id="3.30.450.40">
    <property type="match status" value="1"/>
</dbReference>
<dbReference type="Pfam" id="PF13426">
    <property type="entry name" value="PAS_9"/>
    <property type="match status" value="1"/>
</dbReference>
<keyword evidence="5" id="KW-1185">Reference proteome</keyword>
<dbReference type="SMART" id="SM00086">
    <property type="entry name" value="PAC"/>
    <property type="match status" value="4"/>
</dbReference>
<dbReference type="SUPFAM" id="SSF55781">
    <property type="entry name" value="GAF domain-like"/>
    <property type="match status" value="1"/>
</dbReference>
<dbReference type="SMART" id="SM00091">
    <property type="entry name" value="PAS"/>
    <property type="match status" value="4"/>
</dbReference>
<gene>
    <name evidence="4" type="ORF">QNI19_36895</name>
</gene>
<dbReference type="NCBIfam" id="TIGR00229">
    <property type="entry name" value="sensory_box"/>
    <property type="match status" value="4"/>
</dbReference>
<dbReference type="PROSITE" id="PS50113">
    <property type="entry name" value="PAC"/>
    <property type="match status" value="3"/>
</dbReference>
<comment type="caution">
    <text evidence="4">The sequence shown here is derived from an EMBL/GenBank/DDBJ whole genome shotgun (WGS) entry which is preliminary data.</text>
</comment>
<dbReference type="InterPro" id="IPR003018">
    <property type="entry name" value="GAF"/>
</dbReference>